<gene>
    <name evidence="2" type="ORF">DFP88_103206</name>
</gene>
<evidence type="ECO:0000313" key="3">
    <source>
        <dbReference type="Proteomes" id="UP000248311"/>
    </source>
</evidence>
<dbReference type="RefSeq" id="WP_110814403.1">
    <property type="nucleotide sequence ID" value="NZ_QJTE01000003.1"/>
</dbReference>
<name>A0A318SR07_9RHOB</name>
<evidence type="ECO:0000256" key="1">
    <source>
        <dbReference type="SAM" id="MobiDB-lite"/>
    </source>
</evidence>
<dbReference type="AlphaFoldDB" id="A0A318SR07"/>
<sequence>MHAALSIVETSTSDAHPAAGRRQPVGLAEDLPPRERALLNRLRMAGLACRAAARADVFATCADLALDRKAGAAAALGALLRCLPAALDCRPVLYRPGATRMSRDEAWLMRAMICAAGGDEDSLRFLLRSRVLPQHVRELGFMIRRVTEGEAAGIAA</sequence>
<protein>
    <submittedName>
        <fullName evidence="2">Uncharacterized protein</fullName>
    </submittedName>
</protein>
<keyword evidence="3" id="KW-1185">Reference proteome</keyword>
<dbReference type="OrthoDB" id="7854136at2"/>
<dbReference type="EMBL" id="QJTE01000003">
    <property type="protein sequence ID" value="PYE83845.1"/>
    <property type="molecule type" value="Genomic_DNA"/>
</dbReference>
<accession>A0A318SR07</accession>
<reference evidence="2 3" key="1">
    <citation type="submission" date="2018-06" db="EMBL/GenBank/DDBJ databases">
        <title>Genomic Encyclopedia of Type Strains, Phase III (KMG-III): the genomes of soil and plant-associated and newly described type strains.</title>
        <authorList>
            <person name="Whitman W."/>
        </authorList>
    </citation>
    <scope>NUCLEOTIDE SEQUENCE [LARGE SCALE GENOMIC DNA]</scope>
    <source>
        <strain evidence="2 3">CECT 9025</strain>
    </source>
</reference>
<organism evidence="2 3">
    <name type="scientific">Pseudoroseicyclus aestuarii</name>
    <dbReference type="NCBI Taxonomy" id="1795041"/>
    <lineage>
        <taxon>Bacteria</taxon>
        <taxon>Pseudomonadati</taxon>
        <taxon>Pseudomonadota</taxon>
        <taxon>Alphaproteobacteria</taxon>
        <taxon>Rhodobacterales</taxon>
        <taxon>Paracoccaceae</taxon>
        <taxon>Pseudoroseicyclus</taxon>
    </lineage>
</organism>
<proteinExistence type="predicted"/>
<comment type="caution">
    <text evidence="2">The sequence shown here is derived from an EMBL/GenBank/DDBJ whole genome shotgun (WGS) entry which is preliminary data.</text>
</comment>
<feature type="region of interest" description="Disordered" evidence="1">
    <location>
        <begin position="1"/>
        <end position="27"/>
    </location>
</feature>
<dbReference type="Proteomes" id="UP000248311">
    <property type="component" value="Unassembled WGS sequence"/>
</dbReference>
<evidence type="ECO:0000313" key="2">
    <source>
        <dbReference type="EMBL" id="PYE83845.1"/>
    </source>
</evidence>